<protein>
    <recommendedName>
        <fullName evidence="2">NADP-dependent oxidoreductase domain-containing protein</fullName>
    </recommendedName>
</protein>
<reference evidence="4" key="1">
    <citation type="submission" date="2016-05" db="EMBL/GenBank/DDBJ databases">
        <title>Comparative genomics of biotechnologically important yeasts.</title>
        <authorList>
            <consortium name="DOE Joint Genome Institute"/>
            <person name="Riley R."/>
            <person name="Haridas S."/>
            <person name="Wolfe K.H."/>
            <person name="Lopes M.R."/>
            <person name="Hittinger C.T."/>
            <person name="Goker M."/>
            <person name="Salamov A."/>
            <person name="Wisecaver J."/>
            <person name="Long T.M."/>
            <person name="Aerts A.L."/>
            <person name="Barry K."/>
            <person name="Choi C."/>
            <person name="Clum A."/>
            <person name="Coughlan A.Y."/>
            <person name="Deshpande S."/>
            <person name="Douglass A.P."/>
            <person name="Hanson S.J."/>
            <person name="Klenk H.-P."/>
            <person name="Labutti K."/>
            <person name="Lapidus A."/>
            <person name="Lindquist E."/>
            <person name="Lipzen A."/>
            <person name="Meier-Kolthoff J.P."/>
            <person name="Ohm R.A."/>
            <person name="Otillar R.P."/>
            <person name="Pangilinan J."/>
            <person name="Peng Y."/>
            <person name="Rokas A."/>
            <person name="Rosa C.A."/>
            <person name="Scheuner C."/>
            <person name="Sibirny A.A."/>
            <person name="Slot J.C."/>
            <person name="Stielow J.B."/>
            <person name="Sun H."/>
            <person name="Kurtzman C.P."/>
            <person name="Blackwell M."/>
            <person name="Grigoriev I.V."/>
            <person name="Jeffries T.W."/>
        </authorList>
    </citation>
    <scope>NUCLEOTIDE SEQUENCE [LARGE SCALE GENOMIC DNA]</scope>
    <source>
        <strain evidence="4">NRRL Y-2460</strain>
    </source>
</reference>
<name>A0A1E4U0Z0_PACTA</name>
<dbReference type="PANTHER" id="PTHR43625">
    <property type="entry name" value="AFLATOXIN B1 ALDEHYDE REDUCTASE"/>
    <property type="match status" value="1"/>
</dbReference>
<dbReference type="OrthoDB" id="37537at2759"/>
<dbReference type="InterPro" id="IPR023210">
    <property type="entry name" value="NADP_OxRdtase_dom"/>
</dbReference>
<dbReference type="InterPro" id="IPR050791">
    <property type="entry name" value="Aldo-Keto_reductase"/>
</dbReference>
<keyword evidence="1" id="KW-0560">Oxidoreductase</keyword>
<dbReference type="SUPFAM" id="SSF51430">
    <property type="entry name" value="NAD(P)-linked oxidoreductase"/>
    <property type="match status" value="1"/>
</dbReference>
<sequence length="325" mass="36344">MTSGVVKFNSKVGFGALGLTWTGAPPPREQSFETLLTAVNNGVDLIDSGEFYGIDPIEANLILLQDFFAKYPELRQKVKLCIKGAFNIKTMQPDSSKEAISASINNILKYIDFIDIFECARIDVNVPIEETISYIKEFIDAGKVGGIALSESKAETIKRAHKVHPLSAVELEFSLWAREIIQTDVYKTCYSLGIPILAYSPLGKGFLTGSLKNLNDIPETDIRKIVHLDRFVDEEAFNNNLKIVHFLEPIAAAKKISLSQLALAWIEKFPGIIPIPGTSKPSRVLENLKHVELSDEEFEKINKFLDSFTVKGLRYNEKLESFLMN</sequence>
<gene>
    <name evidence="3" type="ORF">PACTADRAFT_37371</name>
</gene>
<dbReference type="EMBL" id="KV454011">
    <property type="protein sequence ID" value="ODV97666.1"/>
    <property type="molecule type" value="Genomic_DNA"/>
</dbReference>
<evidence type="ECO:0000259" key="2">
    <source>
        <dbReference type="Pfam" id="PF00248"/>
    </source>
</evidence>
<dbReference type="PANTHER" id="PTHR43625:SF78">
    <property type="entry name" value="PYRIDOXAL REDUCTASE-RELATED"/>
    <property type="match status" value="1"/>
</dbReference>
<dbReference type="Gene3D" id="3.20.20.100">
    <property type="entry name" value="NADP-dependent oxidoreductase domain"/>
    <property type="match status" value="1"/>
</dbReference>
<organism evidence="3 4">
    <name type="scientific">Pachysolen tannophilus NRRL Y-2460</name>
    <dbReference type="NCBI Taxonomy" id="669874"/>
    <lineage>
        <taxon>Eukaryota</taxon>
        <taxon>Fungi</taxon>
        <taxon>Dikarya</taxon>
        <taxon>Ascomycota</taxon>
        <taxon>Saccharomycotina</taxon>
        <taxon>Pichiomycetes</taxon>
        <taxon>Pachysolenaceae</taxon>
        <taxon>Pachysolen</taxon>
    </lineage>
</organism>
<dbReference type="GO" id="GO:0005737">
    <property type="term" value="C:cytoplasm"/>
    <property type="evidence" value="ECO:0007669"/>
    <property type="project" value="TreeGrafter"/>
</dbReference>
<dbReference type="GO" id="GO:0016491">
    <property type="term" value="F:oxidoreductase activity"/>
    <property type="evidence" value="ECO:0007669"/>
    <property type="project" value="UniProtKB-KW"/>
</dbReference>
<dbReference type="AlphaFoldDB" id="A0A1E4U0Z0"/>
<dbReference type="STRING" id="669874.A0A1E4U0Z0"/>
<evidence type="ECO:0000313" key="4">
    <source>
        <dbReference type="Proteomes" id="UP000094236"/>
    </source>
</evidence>
<proteinExistence type="predicted"/>
<dbReference type="Pfam" id="PF00248">
    <property type="entry name" value="Aldo_ket_red"/>
    <property type="match status" value="1"/>
</dbReference>
<feature type="domain" description="NADP-dependent oxidoreductase" evidence="2">
    <location>
        <begin position="11"/>
        <end position="304"/>
    </location>
</feature>
<accession>A0A1E4U0Z0</accession>
<evidence type="ECO:0000256" key="1">
    <source>
        <dbReference type="ARBA" id="ARBA00023002"/>
    </source>
</evidence>
<dbReference type="Proteomes" id="UP000094236">
    <property type="component" value="Unassembled WGS sequence"/>
</dbReference>
<keyword evidence="4" id="KW-1185">Reference proteome</keyword>
<dbReference type="InterPro" id="IPR036812">
    <property type="entry name" value="NAD(P)_OxRdtase_dom_sf"/>
</dbReference>
<dbReference type="CDD" id="cd19077">
    <property type="entry name" value="AKR_AKR8A1-2"/>
    <property type="match status" value="1"/>
</dbReference>
<evidence type="ECO:0000313" key="3">
    <source>
        <dbReference type="EMBL" id="ODV97666.1"/>
    </source>
</evidence>